<dbReference type="RefSeq" id="WP_086651608.1">
    <property type="nucleotide sequence ID" value="NZ_JOMQ01000043.1"/>
</dbReference>
<dbReference type="Proteomes" id="UP000196086">
    <property type="component" value="Unassembled WGS sequence"/>
</dbReference>
<evidence type="ECO:0008006" key="3">
    <source>
        <dbReference type="Google" id="ProtNLM"/>
    </source>
</evidence>
<gene>
    <name evidence="1" type="ORF">HK14_08810</name>
</gene>
<reference evidence="1 2" key="1">
    <citation type="submission" date="2014-06" db="EMBL/GenBank/DDBJ databases">
        <authorList>
            <person name="Ju J."/>
            <person name="Zhang J."/>
        </authorList>
    </citation>
    <scope>NUCLEOTIDE SEQUENCE [LARGE SCALE GENOMIC DNA]</scope>
    <source>
        <strain evidence="1 2">DsW_47</strain>
    </source>
</reference>
<dbReference type="EMBL" id="JOMQ01000043">
    <property type="protein sequence ID" value="OUJ01563.1"/>
    <property type="molecule type" value="Genomic_DNA"/>
</dbReference>
<protein>
    <recommendedName>
        <fullName evidence="3">Phage tail assembly protein</fullName>
    </recommendedName>
</protein>
<organism evidence="1 2">
    <name type="scientific">Acetobacter cibinongensis</name>
    <dbReference type="NCBI Taxonomy" id="146475"/>
    <lineage>
        <taxon>Bacteria</taxon>
        <taxon>Pseudomonadati</taxon>
        <taxon>Pseudomonadota</taxon>
        <taxon>Alphaproteobacteria</taxon>
        <taxon>Acetobacterales</taxon>
        <taxon>Acetobacteraceae</taxon>
        <taxon>Acetobacter</taxon>
    </lineage>
</organism>
<sequence>MSNDKSAVKAQTVSVLDDPRVTKNSDGSVTVALSYPAKIFKDEDPLTSVTLNRLRGRGMAAAMDATGQGSQVAQMLLASAGMIGPKGDAFLDAVDADDFLFLGEVVGSFLGNGRKTGR</sequence>
<accession>A0A1Z5YTC5</accession>
<proteinExistence type="predicted"/>
<dbReference type="OrthoDB" id="7227593at2"/>
<name>A0A1Z5YTC5_9PROT</name>
<comment type="caution">
    <text evidence="1">The sequence shown here is derived from an EMBL/GenBank/DDBJ whole genome shotgun (WGS) entry which is preliminary data.</text>
</comment>
<evidence type="ECO:0000313" key="2">
    <source>
        <dbReference type="Proteomes" id="UP000196086"/>
    </source>
</evidence>
<evidence type="ECO:0000313" key="1">
    <source>
        <dbReference type="EMBL" id="OUJ01563.1"/>
    </source>
</evidence>
<dbReference type="AlphaFoldDB" id="A0A1Z5YTC5"/>